<dbReference type="InterPro" id="IPR036291">
    <property type="entry name" value="NAD(P)-bd_dom_sf"/>
</dbReference>
<dbReference type="PANTHER" id="PTHR47706:SF4">
    <property type="entry name" value="NMRA-LIKE DOMAIN-CONTAINING PROTEIN"/>
    <property type="match status" value="1"/>
</dbReference>
<evidence type="ECO:0000313" key="5">
    <source>
        <dbReference type="EMBL" id="KAJ8988373.1"/>
    </source>
</evidence>
<keyword evidence="2" id="KW-0521">NADP</keyword>
<dbReference type="PANTHER" id="PTHR47706">
    <property type="entry name" value="NMRA-LIKE FAMILY PROTEIN"/>
    <property type="match status" value="1"/>
</dbReference>
<name>A0AAN6ENF1_EXODE</name>
<comment type="caution">
    <text evidence="5">The sequence shown here is derived from an EMBL/GenBank/DDBJ whole genome shotgun (WGS) entry which is preliminary data.</text>
</comment>
<dbReference type="InterPro" id="IPR008030">
    <property type="entry name" value="NmrA-like"/>
</dbReference>
<protein>
    <recommendedName>
        <fullName evidence="4">NmrA-like domain-containing protein</fullName>
    </recommendedName>
</protein>
<evidence type="ECO:0000256" key="1">
    <source>
        <dbReference type="ARBA" id="ARBA00005725"/>
    </source>
</evidence>
<dbReference type="Pfam" id="PF05368">
    <property type="entry name" value="NmrA"/>
    <property type="match status" value="1"/>
</dbReference>
<evidence type="ECO:0000256" key="3">
    <source>
        <dbReference type="ARBA" id="ARBA00023002"/>
    </source>
</evidence>
<dbReference type="AlphaFoldDB" id="A0AAN6ENF1"/>
<organism evidence="5 6">
    <name type="scientific">Exophiala dermatitidis</name>
    <name type="common">Black yeast-like fungus</name>
    <name type="synonym">Wangiella dermatitidis</name>
    <dbReference type="NCBI Taxonomy" id="5970"/>
    <lineage>
        <taxon>Eukaryota</taxon>
        <taxon>Fungi</taxon>
        <taxon>Dikarya</taxon>
        <taxon>Ascomycota</taxon>
        <taxon>Pezizomycotina</taxon>
        <taxon>Eurotiomycetes</taxon>
        <taxon>Chaetothyriomycetidae</taxon>
        <taxon>Chaetothyriales</taxon>
        <taxon>Herpotrichiellaceae</taxon>
        <taxon>Exophiala</taxon>
    </lineage>
</organism>
<evidence type="ECO:0000256" key="2">
    <source>
        <dbReference type="ARBA" id="ARBA00022857"/>
    </source>
</evidence>
<proteinExistence type="inferred from homology"/>
<feature type="domain" description="NmrA-like" evidence="4">
    <location>
        <begin position="4"/>
        <end position="213"/>
    </location>
</feature>
<dbReference type="EMBL" id="JAJGCB010000019">
    <property type="protein sequence ID" value="KAJ8988373.1"/>
    <property type="molecule type" value="Genomic_DNA"/>
</dbReference>
<evidence type="ECO:0000313" key="6">
    <source>
        <dbReference type="Proteomes" id="UP001161757"/>
    </source>
</evidence>
<accession>A0AAN6ENF1</accession>
<dbReference type="Proteomes" id="UP001161757">
    <property type="component" value="Unassembled WGS sequence"/>
</dbReference>
<dbReference type="Gene3D" id="3.40.50.720">
    <property type="entry name" value="NAD(P)-binding Rossmann-like Domain"/>
    <property type="match status" value="1"/>
</dbReference>
<comment type="similarity">
    <text evidence="1">Belongs to the NmrA-type oxidoreductase family. Isoflavone reductase subfamily.</text>
</comment>
<gene>
    <name evidence="5" type="ORF">HRR80_007784</name>
</gene>
<evidence type="ECO:0000259" key="4">
    <source>
        <dbReference type="Pfam" id="PF05368"/>
    </source>
</evidence>
<dbReference type="InterPro" id="IPR051609">
    <property type="entry name" value="NmrA/Isoflavone_reductase-like"/>
</dbReference>
<sequence>MVVVAVPGGLGDFGRLIVNAILETGKHEVYSITRKIPDNVKPIRSPVSGEEYIPVLQTDYQDILTMTSLLESKNVHTVISALNVDFPSVSDAQIRLIEAAAATSCVQRFAPSEYNVDYDLDDTVLPYPEKRFHAAARRAVEKTRLNYTYFYPGMFMDYFALPRIETHMRPIYTVLDLGHNEAAIPGDGSAVMAMTYTKDAARYVAAALDLPRWPRVSLIIGSQPTVGELVQLAQTIKGEPLDIRYDSLDALKAHTAEPLTGNRAVGDLFEGGPAQLNALVCDLAAAIACGAYDIAKAQDGVDLVSLLGDEVERPVSIESFLQRYWAKS</sequence>
<reference evidence="5" key="1">
    <citation type="submission" date="2023-01" db="EMBL/GenBank/DDBJ databases">
        <title>Exophiala dermititidis isolated from Cystic Fibrosis Patient.</title>
        <authorList>
            <person name="Kurbessoian T."/>
            <person name="Crocker A."/>
            <person name="Murante D."/>
            <person name="Hogan D.A."/>
            <person name="Stajich J.E."/>
        </authorList>
    </citation>
    <scope>NUCLEOTIDE SEQUENCE</scope>
    <source>
        <strain evidence="5">Ex8</strain>
    </source>
</reference>
<dbReference type="SUPFAM" id="SSF51735">
    <property type="entry name" value="NAD(P)-binding Rossmann-fold domains"/>
    <property type="match status" value="1"/>
</dbReference>
<keyword evidence="3" id="KW-0560">Oxidoreductase</keyword>
<dbReference type="GO" id="GO:0016491">
    <property type="term" value="F:oxidoreductase activity"/>
    <property type="evidence" value="ECO:0007669"/>
    <property type="project" value="UniProtKB-KW"/>
</dbReference>
<dbReference type="Gene3D" id="3.90.25.10">
    <property type="entry name" value="UDP-galactose 4-epimerase, domain 1"/>
    <property type="match status" value="1"/>
</dbReference>